<protein>
    <submittedName>
        <fullName evidence="3">SH3 domain-containing protein</fullName>
    </submittedName>
</protein>
<feature type="compositionally biased region" description="Basic and acidic residues" evidence="1">
    <location>
        <begin position="1"/>
        <end position="18"/>
    </location>
</feature>
<keyword evidence="2" id="KW-1185">Reference proteome</keyword>
<sequence>MPLLDMLKKKCGKQEKPRLTSSSAVRSFPRYLESHSEPRMGFYQPAKKSALQMALESSDSIKVSVARPTAAPGAVPGDQGTVAAQPSPKANPLFRGLTDAGPGQNGGLARLPGVGEPSDYEGGRLWEQRDSNGEMFGFPSENGVKTAEELLKK</sequence>
<evidence type="ECO:0000313" key="2">
    <source>
        <dbReference type="Proteomes" id="UP000095282"/>
    </source>
</evidence>
<dbReference type="Proteomes" id="UP000095282">
    <property type="component" value="Unplaced"/>
</dbReference>
<reference evidence="3" key="1">
    <citation type="submission" date="2016-11" db="UniProtKB">
        <authorList>
            <consortium name="WormBaseParasite"/>
        </authorList>
    </citation>
    <scope>IDENTIFICATION</scope>
</reference>
<name>A0A1I7URW1_9PELO</name>
<evidence type="ECO:0000313" key="3">
    <source>
        <dbReference type="WBParaSite" id="Csp11.Scaffold630.g18725.t1"/>
    </source>
</evidence>
<evidence type="ECO:0000256" key="1">
    <source>
        <dbReference type="SAM" id="MobiDB-lite"/>
    </source>
</evidence>
<feature type="region of interest" description="Disordered" evidence="1">
    <location>
        <begin position="70"/>
        <end position="153"/>
    </location>
</feature>
<proteinExistence type="predicted"/>
<accession>A0A1I7URW1</accession>
<dbReference type="AlphaFoldDB" id="A0A1I7URW1"/>
<feature type="region of interest" description="Disordered" evidence="1">
    <location>
        <begin position="1"/>
        <end position="23"/>
    </location>
</feature>
<organism evidence="2 3">
    <name type="scientific">Caenorhabditis tropicalis</name>
    <dbReference type="NCBI Taxonomy" id="1561998"/>
    <lineage>
        <taxon>Eukaryota</taxon>
        <taxon>Metazoa</taxon>
        <taxon>Ecdysozoa</taxon>
        <taxon>Nematoda</taxon>
        <taxon>Chromadorea</taxon>
        <taxon>Rhabditida</taxon>
        <taxon>Rhabditina</taxon>
        <taxon>Rhabditomorpha</taxon>
        <taxon>Rhabditoidea</taxon>
        <taxon>Rhabditidae</taxon>
        <taxon>Peloderinae</taxon>
        <taxon>Caenorhabditis</taxon>
    </lineage>
</organism>
<dbReference type="WBParaSite" id="Csp11.Scaffold630.g18725.t1">
    <property type="protein sequence ID" value="Csp11.Scaffold630.g18725.t1"/>
    <property type="gene ID" value="Csp11.Scaffold630.g18725"/>
</dbReference>
<feature type="compositionally biased region" description="Basic and acidic residues" evidence="1">
    <location>
        <begin position="121"/>
        <end position="132"/>
    </location>
</feature>